<feature type="compositionally biased region" description="Polar residues" evidence="1">
    <location>
        <begin position="220"/>
        <end position="236"/>
    </location>
</feature>
<keyword evidence="2" id="KW-1133">Transmembrane helix</keyword>
<feature type="region of interest" description="Disordered" evidence="1">
    <location>
        <begin position="215"/>
        <end position="245"/>
    </location>
</feature>
<evidence type="ECO:0000256" key="2">
    <source>
        <dbReference type="SAM" id="Phobius"/>
    </source>
</evidence>
<organism evidence="4 5">
    <name type="scientific">Xenopus tropicalis</name>
    <name type="common">Western clawed frog</name>
    <name type="synonym">Silurana tropicalis</name>
    <dbReference type="NCBI Taxonomy" id="8364"/>
    <lineage>
        <taxon>Eukaryota</taxon>
        <taxon>Metazoa</taxon>
        <taxon>Chordata</taxon>
        <taxon>Craniata</taxon>
        <taxon>Vertebrata</taxon>
        <taxon>Euteleostomi</taxon>
        <taxon>Amphibia</taxon>
        <taxon>Batrachia</taxon>
        <taxon>Anura</taxon>
        <taxon>Pipoidea</taxon>
        <taxon>Pipidae</taxon>
        <taxon>Xenopodinae</taxon>
        <taxon>Xenopus</taxon>
        <taxon>Silurana</taxon>
    </lineage>
</organism>
<dbReference type="AlphaFoldDB" id="A0A8J1ITK1"/>
<keyword evidence="3" id="KW-0732">Signal</keyword>
<evidence type="ECO:0000256" key="3">
    <source>
        <dbReference type="SAM" id="SignalP"/>
    </source>
</evidence>
<evidence type="ECO:0000313" key="4">
    <source>
        <dbReference type="Proteomes" id="UP000008143"/>
    </source>
</evidence>
<evidence type="ECO:0000313" key="5">
    <source>
        <dbReference type="RefSeq" id="XP_031747826.1"/>
    </source>
</evidence>
<feature type="compositionally biased region" description="Polar residues" evidence="1">
    <location>
        <begin position="111"/>
        <end position="151"/>
    </location>
</feature>
<keyword evidence="4" id="KW-1185">Reference proteome</keyword>
<feature type="transmembrane region" description="Helical" evidence="2">
    <location>
        <begin position="161"/>
        <end position="182"/>
    </location>
</feature>
<keyword evidence="2" id="KW-0472">Membrane</keyword>
<sequence length="270" mass="28711">MPRSLIILLIFAAGSSASSGPNQHGSCKVCSDLIRQHQCTWRCGVEQLETRNGKLASGYKHKAEVNNSCLHLKFQPNCTSFTLGCMQDGRKVPGNATVRCDVFPTIPAPPQTSTDGNRNTPDPNVTPSGTTSDLKVTPSGTTTDPKMTTNGTTSDFNKNTILYIGLGIGGVVIFVGVGAIVWKFRDYIRERCSCLSAGANYEHSAQYKAVRVRVNGDGGTSSSENPTIPSNPNLQDQRNDLLPSGNQDAVVVIVPNGDTENPNGTSADPA</sequence>
<gene>
    <name evidence="5 6" type="primary">LOC116406899</name>
</gene>
<proteinExistence type="predicted"/>
<reference evidence="5" key="1">
    <citation type="submission" date="2025-08" db="UniProtKB">
        <authorList>
            <consortium name="RefSeq"/>
        </authorList>
    </citation>
    <scope>IDENTIFICATION</scope>
    <source>
        <strain evidence="5">Nigerian</strain>
        <tissue evidence="5">Liver and blood</tissue>
    </source>
</reference>
<dbReference type="KEGG" id="xtr:116406899"/>
<keyword evidence="2" id="KW-0812">Transmembrane</keyword>
<feature type="signal peptide" evidence="3">
    <location>
        <begin position="1"/>
        <end position="17"/>
    </location>
</feature>
<evidence type="ECO:0000256" key="1">
    <source>
        <dbReference type="SAM" id="MobiDB-lite"/>
    </source>
</evidence>
<dbReference type="GeneID" id="116406899"/>
<name>A0A8J1ITK1_XENTR</name>
<evidence type="ECO:0000313" key="6">
    <source>
        <dbReference type="Xenbase" id="XB-GENE-29092355"/>
    </source>
</evidence>
<feature type="chain" id="PRO_5035268097" evidence="3">
    <location>
        <begin position="18"/>
        <end position="270"/>
    </location>
</feature>
<dbReference type="RefSeq" id="XP_031747826.1">
    <property type="nucleotide sequence ID" value="XM_031891966.1"/>
</dbReference>
<dbReference type="Xenbase" id="XB-GENE-29092355">
    <property type="gene designation" value="LOC116406899"/>
</dbReference>
<feature type="region of interest" description="Disordered" evidence="1">
    <location>
        <begin position="107"/>
        <end position="151"/>
    </location>
</feature>
<protein>
    <submittedName>
        <fullName evidence="5">Uncharacterized protein LOC116406899 isoform X1</fullName>
    </submittedName>
</protein>
<dbReference type="AGR" id="Xenbase:XB-GENE-29092355"/>
<dbReference type="Proteomes" id="UP000008143">
    <property type="component" value="Chromosome 8"/>
</dbReference>
<accession>A0A8J1ITK1</accession>